<dbReference type="STRING" id="655863.F0XLB8"/>
<dbReference type="GeneID" id="25979655"/>
<keyword evidence="2" id="KW-1185">Reference proteome</keyword>
<dbReference type="Proteomes" id="UP000007796">
    <property type="component" value="Unassembled WGS sequence"/>
</dbReference>
<dbReference type="AlphaFoldDB" id="F0XLB8"/>
<organism evidence="2">
    <name type="scientific">Grosmannia clavigera (strain kw1407 / UAMH 11150)</name>
    <name type="common">Blue stain fungus</name>
    <name type="synonym">Graphiocladiella clavigera</name>
    <dbReference type="NCBI Taxonomy" id="655863"/>
    <lineage>
        <taxon>Eukaryota</taxon>
        <taxon>Fungi</taxon>
        <taxon>Dikarya</taxon>
        <taxon>Ascomycota</taxon>
        <taxon>Pezizomycotina</taxon>
        <taxon>Sordariomycetes</taxon>
        <taxon>Sordariomycetidae</taxon>
        <taxon>Ophiostomatales</taxon>
        <taxon>Ophiostomataceae</taxon>
        <taxon>Leptographium</taxon>
    </lineage>
</organism>
<dbReference type="OrthoDB" id="5324651at2759"/>
<evidence type="ECO:0000313" key="1">
    <source>
        <dbReference type="EMBL" id="EFX01301.1"/>
    </source>
</evidence>
<evidence type="ECO:0000313" key="2">
    <source>
        <dbReference type="Proteomes" id="UP000007796"/>
    </source>
</evidence>
<dbReference type="InParanoid" id="F0XLB8"/>
<name>F0XLB8_GROCL</name>
<dbReference type="EMBL" id="GL629794">
    <property type="protein sequence ID" value="EFX01301.1"/>
    <property type="molecule type" value="Genomic_DNA"/>
</dbReference>
<dbReference type="RefSeq" id="XP_014170783.1">
    <property type="nucleotide sequence ID" value="XM_014315308.1"/>
</dbReference>
<accession>F0XLB8</accession>
<gene>
    <name evidence="1" type="ORF">CMQ_6243</name>
</gene>
<proteinExistence type="predicted"/>
<sequence length="212" mass="24661">MHLERVSFGFGERMMPDVLAKRNWNCPESIELNKWPIILKRSKVLNAVVVRALTGQVFQSVMHIRHTAVHRLRTDSDGIERFLEAAELYSKTLGDESYSKAMSQLKSNVELVIADLRQHKLLLQQQEEETRLWIVDQRAELDRLEKQAVTHMLVEDEKYQRIAGDRLKRVILHLEGCIAARGFEAKGNIGQVNDHDQVDDEEEDEFYDCEVY</sequence>
<protein>
    <submittedName>
        <fullName evidence="1">Uncharacterized protein</fullName>
    </submittedName>
</protein>
<reference evidence="1 2" key="1">
    <citation type="journal article" date="2011" name="Proc. Natl. Acad. Sci. U.S.A.">
        <title>Genome and transcriptome analyses of the mountain pine beetle-fungal symbiont Grosmannia clavigera, a lodgepole pine pathogen.</title>
        <authorList>
            <person name="DiGuistini S."/>
            <person name="Wang Y."/>
            <person name="Liao N.Y."/>
            <person name="Taylor G."/>
            <person name="Tanguay P."/>
            <person name="Feau N."/>
            <person name="Henrissat B."/>
            <person name="Chan S.K."/>
            <person name="Hesse-Orce U."/>
            <person name="Alamouti S.M."/>
            <person name="Tsui C.K.M."/>
            <person name="Docking R.T."/>
            <person name="Levasseur A."/>
            <person name="Haridas S."/>
            <person name="Robertson G."/>
            <person name="Birol I."/>
            <person name="Holt R.A."/>
            <person name="Marra M.A."/>
            <person name="Hamelin R.C."/>
            <person name="Hirst M."/>
            <person name="Jones S.J.M."/>
            <person name="Bohlmann J."/>
            <person name="Breuil C."/>
        </authorList>
    </citation>
    <scope>NUCLEOTIDE SEQUENCE [LARGE SCALE GENOMIC DNA]</scope>
    <source>
        <strain evidence="2">kw1407 / UAMH 11150</strain>
    </source>
</reference>
<dbReference type="HOGENOM" id="CLU_033910_1_0_1"/>
<dbReference type="eggNOG" id="ENOG502SHBR">
    <property type="taxonomic scope" value="Eukaryota"/>
</dbReference>